<evidence type="ECO:0000259" key="1">
    <source>
        <dbReference type="Pfam" id="PF03724"/>
    </source>
</evidence>
<dbReference type="PANTHER" id="PTHR35535">
    <property type="entry name" value="HEAT SHOCK PROTEIN HSLJ"/>
    <property type="match status" value="1"/>
</dbReference>
<accession>A0A4D7JVL6</accession>
<dbReference type="InterPro" id="IPR053147">
    <property type="entry name" value="Hsp_HslJ-like"/>
</dbReference>
<name>A0A4D7JVL6_9BACT</name>
<dbReference type="PANTHER" id="PTHR35535:SF2">
    <property type="entry name" value="DUF306 DOMAIN-CONTAINING PROTEIN"/>
    <property type="match status" value="1"/>
</dbReference>
<dbReference type="KEGG" id="fpf:DCC35_08930"/>
<dbReference type="PROSITE" id="PS51257">
    <property type="entry name" value="PROKAR_LIPOPROTEIN"/>
    <property type="match status" value="1"/>
</dbReference>
<dbReference type="OrthoDB" id="5348860at2"/>
<dbReference type="Gene3D" id="2.40.128.300">
    <property type="match status" value="1"/>
</dbReference>
<dbReference type="EMBL" id="CP028923">
    <property type="protein sequence ID" value="QCK14855.1"/>
    <property type="molecule type" value="Genomic_DNA"/>
</dbReference>
<reference evidence="2 3" key="1">
    <citation type="submission" date="2018-04" db="EMBL/GenBank/DDBJ databases">
        <title>Complete genome uncultured novel isolate.</title>
        <authorList>
            <person name="Merlino G."/>
        </authorList>
    </citation>
    <scope>NUCLEOTIDE SEQUENCE [LARGE SCALE GENOMIC DNA]</scope>
    <source>
        <strain evidence="3">R1DC9</strain>
    </source>
</reference>
<dbReference type="RefSeq" id="WP_137090442.1">
    <property type="nucleotide sequence ID" value="NZ_CP028923.1"/>
</dbReference>
<keyword evidence="3" id="KW-1185">Reference proteome</keyword>
<dbReference type="InterPro" id="IPR005184">
    <property type="entry name" value="DUF306_Meta_HslJ"/>
</dbReference>
<dbReference type="Pfam" id="PF03724">
    <property type="entry name" value="META"/>
    <property type="match status" value="1"/>
</dbReference>
<dbReference type="InterPro" id="IPR007298">
    <property type="entry name" value="Cu-R_lipoprotein_NlpE"/>
</dbReference>
<protein>
    <recommendedName>
        <fullName evidence="1">DUF306 domain-containing protein</fullName>
    </recommendedName>
</protein>
<dbReference type="Pfam" id="PF04170">
    <property type="entry name" value="NlpE"/>
    <property type="match status" value="1"/>
</dbReference>
<organism evidence="2 3">
    <name type="scientific">Mangrovivirga cuniculi</name>
    <dbReference type="NCBI Taxonomy" id="2715131"/>
    <lineage>
        <taxon>Bacteria</taxon>
        <taxon>Pseudomonadati</taxon>
        <taxon>Bacteroidota</taxon>
        <taxon>Cytophagia</taxon>
        <taxon>Cytophagales</taxon>
        <taxon>Mangrovivirgaceae</taxon>
        <taxon>Mangrovivirga</taxon>
    </lineage>
</organism>
<dbReference type="InterPro" id="IPR038670">
    <property type="entry name" value="HslJ-like_sf"/>
</dbReference>
<feature type="domain" description="DUF306" evidence="1">
    <location>
        <begin position="248"/>
        <end position="350"/>
    </location>
</feature>
<evidence type="ECO:0000313" key="2">
    <source>
        <dbReference type="EMBL" id="QCK14855.1"/>
    </source>
</evidence>
<dbReference type="Gene3D" id="2.40.128.270">
    <property type="match status" value="1"/>
</dbReference>
<dbReference type="InterPro" id="IPR043176">
    <property type="entry name" value="NlpE_N_sf"/>
</dbReference>
<proteinExistence type="predicted"/>
<sequence>MKYFYYLSFAIILFSGCKTSQKTGEKISEQDVLATWVGAIGCDECSGINYELTLLENNKYYELIVHQDKAGNELIKKGEWRLKGDILTLYASNSQDEYKTLEVDNEKLLLTGPKNESLEKSSKPRTSSYYINKAIKGIDFTGSGHHPQWEIDIDFDENIHIQYPDKRIDYSTPIPENVADNSGNTLIYVVESEKSELTLTLNKQECFDDQLKETFDYSITATLKLISMNEPVTLEGCGRFLGDYRLHDIWVLTEINNKPLDPGIVFKQSPFLELNLTQRHLTGFTGCNRVKGNLSFNQSSLIVTDISGTKMSCQAESLETQFSEILTFGVLDYNFDKRNMTLQNKRGKLTFKKVD</sequence>
<gene>
    <name evidence="2" type="ORF">DCC35_08930</name>
</gene>
<dbReference type="Proteomes" id="UP000298616">
    <property type="component" value="Chromosome"/>
</dbReference>
<evidence type="ECO:0000313" key="3">
    <source>
        <dbReference type="Proteomes" id="UP000298616"/>
    </source>
</evidence>
<dbReference type="AlphaFoldDB" id="A0A4D7JVL6"/>